<reference evidence="2" key="1">
    <citation type="submission" date="2020-04" db="EMBL/GenBank/DDBJ databases">
        <authorList>
            <person name="Alioto T."/>
            <person name="Alioto T."/>
            <person name="Gomez Garrido J."/>
        </authorList>
    </citation>
    <scope>NUCLEOTIDE SEQUENCE</scope>
    <source>
        <strain evidence="2">A484AB</strain>
    </source>
</reference>
<dbReference type="OrthoDB" id="273771at2759"/>
<accession>A0A6S7KE30</accession>
<dbReference type="AlphaFoldDB" id="A0A6S7KE30"/>
<organism evidence="2 3">
    <name type="scientific">Paramuricea clavata</name>
    <name type="common">Red gorgonian</name>
    <name type="synonym">Violescent sea-whip</name>
    <dbReference type="NCBI Taxonomy" id="317549"/>
    <lineage>
        <taxon>Eukaryota</taxon>
        <taxon>Metazoa</taxon>
        <taxon>Cnidaria</taxon>
        <taxon>Anthozoa</taxon>
        <taxon>Octocorallia</taxon>
        <taxon>Malacalcyonacea</taxon>
        <taxon>Plexauridae</taxon>
        <taxon>Paramuricea</taxon>
    </lineage>
</organism>
<dbReference type="EMBL" id="CACRXK020031477">
    <property type="protein sequence ID" value="CAB4043087.1"/>
    <property type="molecule type" value="Genomic_DNA"/>
</dbReference>
<feature type="compositionally biased region" description="Polar residues" evidence="1">
    <location>
        <begin position="27"/>
        <end position="52"/>
    </location>
</feature>
<sequence>DQYHAVPTTPTVKSFPTNLNLDEATASGCSSDLGNSAQNNELPQDGFNGSQH</sequence>
<gene>
    <name evidence="2" type="ORF">PACLA_8A046446</name>
</gene>
<comment type="caution">
    <text evidence="2">The sequence shown here is derived from an EMBL/GenBank/DDBJ whole genome shotgun (WGS) entry which is preliminary data.</text>
</comment>
<proteinExistence type="predicted"/>
<name>A0A6S7KE30_PARCT</name>
<feature type="compositionally biased region" description="Polar residues" evidence="1">
    <location>
        <begin position="8"/>
        <end position="20"/>
    </location>
</feature>
<feature type="non-terminal residue" evidence="2">
    <location>
        <position position="1"/>
    </location>
</feature>
<evidence type="ECO:0000313" key="3">
    <source>
        <dbReference type="Proteomes" id="UP001152795"/>
    </source>
</evidence>
<evidence type="ECO:0000313" key="2">
    <source>
        <dbReference type="EMBL" id="CAB4043087.1"/>
    </source>
</evidence>
<protein>
    <submittedName>
        <fullName evidence="2">Uncharacterized protein</fullName>
    </submittedName>
</protein>
<evidence type="ECO:0000256" key="1">
    <source>
        <dbReference type="SAM" id="MobiDB-lite"/>
    </source>
</evidence>
<dbReference type="Proteomes" id="UP001152795">
    <property type="component" value="Unassembled WGS sequence"/>
</dbReference>
<keyword evidence="3" id="KW-1185">Reference proteome</keyword>
<feature type="non-terminal residue" evidence="2">
    <location>
        <position position="52"/>
    </location>
</feature>
<feature type="region of interest" description="Disordered" evidence="1">
    <location>
        <begin position="1"/>
        <end position="52"/>
    </location>
</feature>